<dbReference type="CDD" id="cd03056">
    <property type="entry name" value="GST_N_4"/>
    <property type="match status" value="1"/>
</dbReference>
<dbReference type="InterPro" id="IPR036249">
    <property type="entry name" value="Thioredoxin-like_sf"/>
</dbReference>
<sequence length="203" mass="22309">MKLYHFPLSGNAHKVRLMLSLLGLPHEAEVPSGGAHKQPEFLAMNPFGQVPVLVDGEVVVRDSQAILVYLAARYGGPAWWPADPARLAAIQAWLSTAANEVAHGPALLRMHRKFGRPIDLEATTQRSQALLKLLDAQLRDQPWLVQGDQPSIADLAVYPYIALAPEGGLDLSPHRHLVAWLSRMQALPGHVDMPGLWRPSPKE</sequence>
<dbReference type="AlphaFoldDB" id="A0A2N8KXU1"/>
<reference evidence="3 4" key="1">
    <citation type="submission" date="2018-01" db="EMBL/GenBank/DDBJ databases">
        <title>Draft genome sequence of Paucibacter aquatile CR182 isolated from freshwater of the Nakdong River.</title>
        <authorList>
            <person name="Choi A."/>
            <person name="Chung E.J."/>
        </authorList>
    </citation>
    <scope>NUCLEOTIDE SEQUENCE [LARGE SCALE GENOMIC DNA]</scope>
    <source>
        <strain evidence="3 4">CR182</strain>
    </source>
</reference>
<keyword evidence="3" id="KW-0808">Transferase</keyword>
<dbReference type="RefSeq" id="WP_102768217.1">
    <property type="nucleotide sequence ID" value="NZ_POSP01000003.1"/>
</dbReference>
<dbReference type="Gene3D" id="3.40.30.10">
    <property type="entry name" value="Glutaredoxin"/>
    <property type="match status" value="1"/>
</dbReference>
<dbReference type="Pfam" id="PF00043">
    <property type="entry name" value="GST_C"/>
    <property type="match status" value="1"/>
</dbReference>
<dbReference type="Proteomes" id="UP000235916">
    <property type="component" value="Unassembled WGS sequence"/>
</dbReference>
<dbReference type="InterPro" id="IPR040079">
    <property type="entry name" value="Glutathione_S-Trfase"/>
</dbReference>
<dbReference type="PROSITE" id="PS50404">
    <property type="entry name" value="GST_NTER"/>
    <property type="match status" value="1"/>
</dbReference>
<dbReference type="OrthoDB" id="9797500at2"/>
<evidence type="ECO:0000259" key="1">
    <source>
        <dbReference type="PROSITE" id="PS50404"/>
    </source>
</evidence>
<dbReference type="GO" id="GO:0016740">
    <property type="term" value="F:transferase activity"/>
    <property type="evidence" value="ECO:0007669"/>
    <property type="project" value="UniProtKB-KW"/>
</dbReference>
<feature type="domain" description="GST C-terminal" evidence="2">
    <location>
        <begin position="83"/>
        <end position="203"/>
    </location>
</feature>
<dbReference type="InterPro" id="IPR004045">
    <property type="entry name" value="Glutathione_S-Trfase_N"/>
</dbReference>
<dbReference type="InterPro" id="IPR010987">
    <property type="entry name" value="Glutathione-S-Trfase_C-like"/>
</dbReference>
<name>A0A2N8KXU1_9BURK</name>
<evidence type="ECO:0000259" key="2">
    <source>
        <dbReference type="PROSITE" id="PS50405"/>
    </source>
</evidence>
<organism evidence="3 4">
    <name type="scientific">Kinneretia aquatilis</name>
    <dbReference type="NCBI Taxonomy" id="2070761"/>
    <lineage>
        <taxon>Bacteria</taxon>
        <taxon>Pseudomonadati</taxon>
        <taxon>Pseudomonadota</taxon>
        <taxon>Betaproteobacteria</taxon>
        <taxon>Burkholderiales</taxon>
        <taxon>Sphaerotilaceae</taxon>
        <taxon>Roseateles</taxon>
    </lineage>
</organism>
<proteinExistence type="predicted"/>
<accession>A0A2N8KXU1</accession>
<dbReference type="PANTHER" id="PTHR44051">
    <property type="entry name" value="GLUTATHIONE S-TRANSFERASE-RELATED"/>
    <property type="match status" value="1"/>
</dbReference>
<dbReference type="Pfam" id="PF13417">
    <property type="entry name" value="GST_N_3"/>
    <property type="match status" value="1"/>
</dbReference>
<dbReference type="PANTHER" id="PTHR44051:SF2">
    <property type="entry name" value="HYPOTHETICAL GLUTATHIONE S-TRANSFERASE LIKE PROTEIN"/>
    <property type="match status" value="1"/>
</dbReference>
<protein>
    <submittedName>
        <fullName evidence="3">Glutathione S-transferase</fullName>
    </submittedName>
</protein>
<dbReference type="SFLD" id="SFLDS00019">
    <property type="entry name" value="Glutathione_Transferase_(cytos"/>
    <property type="match status" value="1"/>
</dbReference>
<dbReference type="InterPro" id="IPR004046">
    <property type="entry name" value="GST_C"/>
</dbReference>
<dbReference type="SFLD" id="SFLDG00358">
    <property type="entry name" value="Main_(cytGST)"/>
    <property type="match status" value="1"/>
</dbReference>
<dbReference type="SUPFAM" id="SSF47616">
    <property type="entry name" value="GST C-terminal domain-like"/>
    <property type="match status" value="1"/>
</dbReference>
<keyword evidence="4" id="KW-1185">Reference proteome</keyword>
<evidence type="ECO:0000313" key="3">
    <source>
        <dbReference type="EMBL" id="PND38297.1"/>
    </source>
</evidence>
<dbReference type="SFLD" id="SFLDG01151">
    <property type="entry name" value="Main.2:_Nu-like"/>
    <property type="match status" value="1"/>
</dbReference>
<dbReference type="EMBL" id="POSP01000003">
    <property type="protein sequence ID" value="PND38297.1"/>
    <property type="molecule type" value="Genomic_DNA"/>
</dbReference>
<dbReference type="PROSITE" id="PS50405">
    <property type="entry name" value="GST_CTER"/>
    <property type="match status" value="1"/>
</dbReference>
<evidence type="ECO:0000313" key="4">
    <source>
        <dbReference type="Proteomes" id="UP000235916"/>
    </source>
</evidence>
<dbReference type="Gene3D" id="1.20.1050.10">
    <property type="match status" value="1"/>
</dbReference>
<gene>
    <name evidence="3" type="ORF">C1O66_12705</name>
</gene>
<dbReference type="SUPFAM" id="SSF52833">
    <property type="entry name" value="Thioredoxin-like"/>
    <property type="match status" value="1"/>
</dbReference>
<dbReference type="CDD" id="cd03206">
    <property type="entry name" value="GST_C_7"/>
    <property type="match status" value="1"/>
</dbReference>
<dbReference type="InterPro" id="IPR036282">
    <property type="entry name" value="Glutathione-S-Trfase_C_sf"/>
</dbReference>
<feature type="domain" description="GST N-terminal" evidence="1">
    <location>
        <begin position="1"/>
        <end position="78"/>
    </location>
</feature>
<comment type="caution">
    <text evidence="3">The sequence shown here is derived from an EMBL/GenBank/DDBJ whole genome shotgun (WGS) entry which is preliminary data.</text>
</comment>